<evidence type="ECO:0000313" key="2">
    <source>
        <dbReference type="Proteomes" id="UP000694050"/>
    </source>
</evidence>
<comment type="caution">
    <text evidence="1">The sequence shown here is derived from an EMBL/GenBank/DDBJ whole genome shotgun (WGS) entry which is preliminary data.</text>
</comment>
<proteinExistence type="predicted"/>
<gene>
    <name evidence="1" type="ORF">Forpe1208_v007572</name>
</gene>
<dbReference type="EMBL" id="JAELUQ010000005">
    <property type="protein sequence ID" value="KAG7413959.1"/>
    <property type="molecule type" value="Genomic_DNA"/>
</dbReference>
<organism evidence="1 2">
    <name type="scientific">Fusarium oxysporum f. sp. rapae</name>
    <dbReference type="NCBI Taxonomy" id="485398"/>
    <lineage>
        <taxon>Eukaryota</taxon>
        <taxon>Fungi</taxon>
        <taxon>Dikarya</taxon>
        <taxon>Ascomycota</taxon>
        <taxon>Pezizomycotina</taxon>
        <taxon>Sordariomycetes</taxon>
        <taxon>Hypocreomycetidae</taxon>
        <taxon>Hypocreales</taxon>
        <taxon>Nectriaceae</taxon>
        <taxon>Fusarium</taxon>
        <taxon>Fusarium oxysporum species complex</taxon>
    </lineage>
</organism>
<evidence type="ECO:0000313" key="1">
    <source>
        <dbReference type="EMBL" id="KAG7413959.1"/>
    </source>
</evidence>
<accession>A0A8J5TUY8</accession>
<dbReference type="AlphaFoldDB" id="A0A8J5TUY8"/>
<name>A0A8J5TUY8_FUSOX</name>
<dbReference type="Proteomes" id="UP000694050">
    <property type="component" value="Unassembled WGS sequence"/>
</dbReference>
<sequence>MTPKRHTTSGRGPLILLAPPEFLHSPLLLSSTREPTAPSVRSTGALPLWIAVARNVTCCGAHYSTVTLQRDADCSSLRYWTLRYALYDGWIMPSPGILSGWALPMHAKHEIAHSLVCSFQQTTLPTTQSHIWV</sequence>
<protein>
    <submittedName>
        <fullName evidence="1">Uncharacterized protein</fullName>
    </submittedName>
</protein>
<reference evidence="1" key="1">
    <citation type="submission" date="2021-04" db="EMBL/GenBank/DDBJ databases">
        <title>First draft genome resource for Brassicaceae pathogens Fusarium oxysporum f. sp. raphani and Fusarium oxysporum f. sp. rapae.</title>
        <authorList>
            <person name="Asai S."/>
        </authorList>
    </citation>
    <scope>NUCLEOTIDE SEQUENCE</scope>
    <source>
        <strain evidence="1">Tf1208</strain>
    </source>
</reference>